<gene>
    <name evidence="4" type="ORF">VNI00_011503</name>
</gene>
<evidence type="ECO:0000313" key="4">
    <source>
        <dbReference type="EMBL" id="KAK7036570.1"/>
    </source>
</evidence>
<dbReference type="InterPro" id="IPR050425">
    <property type="entry name" value="NAD(P)_dehydrat-like"/>
</dbReference>
<accession>A0AAW0CB36</accession>
<dbReference type="SUPFAM" id="SSF51735">
    <property type="entry name" value="NAD(P)-binding Rossmann-fold domains"/>
    <property type="match status" value="1"/>
</dbReference>
<keyword evidence="1" id="KW-0560">Oxidoreductase</keyword>
<dbReference type="AlphaFoldDB" id="A0AAW0CB36"/>
<name>A0AAW0CB36_9AGAR</name>
<evidence type="ECO:0000259" key="3">
    <source>
        <dbReference type="Pfam" id="PF01370"/>
    </source>
</evidence>
<evidence type="ECO:0000256" key="2">
    <source>
        <dbReference type="ARBA" id="ARBA00023445"/>
    </source>
</evidence>
<dbReference type="EMBL" id="JAYKXP010000050">
    <property type="protein sequence ID" value="KAK7036570.1"/>
    <property type="molecule type" value="Genomic_DNA"/>
</dbReference>
<dbReference type="PANTHER" id="PTHR10366">
    <property type="entry name" value="NAD DEPENDENT EPIMERASE/DEHYDRATASE"/>
    <property type="match status" value="1"/>
</dbReference>
<keyword evidence="5" id="KW-1185">Reference proteome</keyword>
<dbReference type="GO" id="GO:0016616">
    <property type="term" value="F:oxidoreductase activity, acting on the CH-OH group of donors, NAD or NADP as acceptor"/>
    <property type="evidence" value="ECO:0007669"/>
    <property type="project" value="TreeGrafter"/>
</dbReference>
<dbReference type="Proteomes" id="UP001383192">
    <property type="component" value="Unassembled WGS sequence"/>
</dbReference>
<reference evidence="4 5" key="1">
    <citation type="submission" date="2024-01" db="EMBL/GenBank/DDBJ databases">
        <title>A draft genome for a cacao thread blight-causing isolate of Paramarasmius palmivorus.</title>
        <authorList>
            <person name="Baruah I.K."/>
            <person name="Bukari Y."/>
            <person name="Amoako-Attah I."/>
            <person name="Meinhardt L.W."/>
            <person name="Bailey B.A."/>
            <person name="Cohen S.P."/>
        </authorList>
    </citation>
    <scope>NUCLEOTIDE SEQUENCE [LARGE SCALE GENOMIC DNA]</scope>
    <source>
        <strain evidence="4 5">GH-12</strain>
    </source>
</reference>
<comment type="similarity">
    <text evidence="2">Belongs to the NAD(P)-dependent epimerase/dehydratase family. Dihydroflavonol-4-reductase subfamily.</text>
</comment>
<evidence type="ECO:0000313" key="5">
    <source>
        <dbReference type="Proteomes" id="UP001383192"/>
    </source>
</evidence>
<proteinExistence type="inferred from homology"/>
<feature type="domain" description="NAD-dependent epimerase/dehydratase" evidence="3">
    <location>
        <begin position="11"/>
        <end position="276"/>
    </location>
</feature>
<dbReference type="PANTHER" id="PTHR10366:SF564">
    <property type="entry name" value="STEROL-4-ALPHA-CARBOXYLATE 3-DEHYDROGENASE, DECARBOXYLATING"/>
    <property type="match status" value="1"/>
</dbReference>
<dbReference type="InterPro" id="IPR001509">
    <property type="entry name" value="Epimerase_deHydtase"/>
</dbReference>
<evidence type="ECO:0000256" key="1">
    <source>
        <dbReference type="ARBA" id="ARBA00023002"/>
    </source>
</evidence>
<dbReference type="Pfam" id="PF01370">
    <property type="entry name" value="Epimerase"/>
    <property type="match status" value="1"/>
</dbReference>
<sequence>MPALTDNISTILVTGANGYIASWIVGLLLKKGYTVRAAVRNESRGQQLADTYHTYGRQLQLFPVGDMQNEGVWDEAVKGVHGIIHTATQVDLNAIEPRDIIEPSVNGALNLLHSALKYGSSLKRVIHTSSCAAIMSTLNVLNSTIPTAVTASEADWNEETVRECEEKGRDASGLVKYAASKTLSEKAVWKFYEEHKAQITWDLTVLNPPWVFGPNAHKVTRAEELNASNKFWFEVIVNGRVFGESTLTSPGHGWVDVRDVAEAHVRALEIPEAGGERIITCASSPFVWQDFMDVANSLSPPPYHTLAKGNPGGETFRAVTFASDKASTILGIQFRTIQETTRDILKDLE</sequence>
<dbReference type="Gene3D" id="3.40.50.720">
    <property type="entry name" value="NAD(P)-binding Rossmann-like Domain"/>
    <property type="match status" value="1"/>
</dbReference>
<organism evidence="4 5">
    <name type="scientific">Paramarasmius palmivorus</name>
    <dbReference type="NCBI Taxonomy" id="297713"/>
    <lineage>
        <taxon>Eukaryota</taxon>
        <taxon>Fungi</taxon>
        <taxon>Dikarya</taxon>
        <taxon>Basidiomycota</taxon>
        <taxon>Agaricomycotina</taxon>
        <taxon>Agaricomycetes</taxon>
        <taxon>Agaricomycetidae</taxon>
        <taxon>Agaricales</taxon>
        <taxon>Marasmiineae</taxon>
        <taxon>Marasmiaceae</taxon>
        <taxon>Paramarasmius</taxon>
    </lineage>
</organism>
<comment type="caution">
    <text evidence="4">The sequence shown here is derived from an EMBL/GenBank/DDBJ whole genome shotgun (WGS) entry which is preliminary data.</text>
</comment>
<protein>
    <recommendedName>
        <fullName evidence="3">NAD-dependent epimerase/dehydratase domain-containing protein</fullName>
    </recommendedName>
</protein>
<dbReference type="InterPro" id="IPR036291">
    <property type="entry name" value="NAD(P)-bd_dom_sf"/>
</dbReference>